<dbReference type="GO" id="GO:0003677">
    <property type="term" value="F:DNA binding"/>
    <property type="evidence" value="ECO:0007669"/>
    <property type="project" value="UniProtKB-KW"/>
</dbReference>
<reference evidence="6" key="1">
    <citation type="submission" date="2020-04" db="EMBL/GenBank/DDBJ databases">
        <authorList>
            <person name="Zhang T."/>
        </authorList>
    </citation>
    <scope>NUCLEOTIDE SEQUENCE</scope>
    <source>
        <strain evidence="6">HKST-UBA01</strain>
    </source>
</reference>
<comment type="caution">
    <text evidence="6">The sequence shown here is derived from an EMBL/GenBank/DDBJ whole genome shotgun (WGS) entry which is preliminary data.</text>
</comment>
<evidence type="ECO:0000313" key="7">
    <source>
        <dbReference type="Proteomes" id="UP000697710"/>
    </source>
</evidence>
<dbReference type="SUPFAM" id="SSF52172">
    <property type="entry name" value="CheY-like"/>
    <property type="match status" value="1"/>
</dbReference>
<evidence type="ECO:0000256" key="2">
    <source>
        <dbReference type="ARBA" id="ARBA00023125"/>
    </source>
</evidence>
<proteinExistence type="predicted"/>
<dbReference type="Proteomes" id="UP000697710">
    <property type="component" value="Unassembled WGS sequence"/>
</dbReference>
<dbReference type="SMART" id="SM00448">
    <property type="entry name" value="REC"/>
    <property type="match status" value="1"/>
</dbReference>
<dbReference type="PANTHER" id="PTHR43214">
    <property type="entry name" value="TWO-COMPONENT RESPONSE REGULATOR"/>
    <property type="match status" value="1"/>
</dbReference>
<dbReference type="Gene3D" id="3.40.50.2300">
    <property type="match status" value="1"/>
</dbReference>
<dbReference type="Pfam" id="PF00196">
    <property type="entry name" value="GerE"/>
    <property type="match status" value="1"/>
</dbReference>
<dbReference type="InterPro" id="IPR001789">
    <property type="entry name" value="Sig_transdc_resp-reg_receiver"/>
</dbReference>
<gene>
    <name evidence="6" type="ORF">KC729_13610</name>
</gene>
<dbReference type="InterPro" id="IPR058245">
    <property type="entry name" value="NreC/VraR/RcsB-like_REC"/>
</dbReference>
<protein>
    <submittedName>
        <fullName evidence="6">Response regulator transcription factor</fullName>
    </submittedName>
</protein>
<organism evidence="6 7">
    <name type="scientific">Eiseniibacteriota bacterium</name>
    <dbReference type="NCBI Taxonomy" id="2212470"/>
    <lineage>
        <taxon>Bacteria</taxon>
        <taxon>Candidatus Eiseniibacteriota</taxon>
    </lineage>
</organism>
<feature type="modified residue" description="4-aspartylphosphate" evidence="3">
    <location>
        <position position="54"/>
    </location>
</feature>
<dbReference type="Pfam" id="PF00072">
    <property type="entry name" value="Response_reg"/>
    <property type="match status" value="1"/>
</dbReference>
<dbReference type="InterPro" id="IPR016032">
    <property type="entry name" value="Sig_transdc_resp-reg_C-effctor"/>
</dbReference>
<dbReference type="PROSITE" id="PS50110">
    <property type="entry name" value="RESPONSE_REGULATORY"/>
    <property type="match status" value="1"/>
</dbReference>
<dbReference type="SUPFAM" id="SSF46894">
    <property type="entry name" value="C-terminal effector domain of the bipartite response regulators"/>
    <property type="match status" value="1"/>
</dbReference>
<keyword evidence="1 3" id="KW-0597">Phosphoprotein</keyword>
<accession>A0A956M2M4</accession>
<evidence type="ECO:0000259" key="5">
    <source>
        <dbReference type="PROSITE" id="PS50110"/>
    </source>
</evidence>
<evidence type="ECO:0000259" key="4">
    <source>
        <dbReference type="PROSITE" id="PS50043"/>
    </source>
</evidence>
<feature type="domain" description="HTH luxR-type" evidence="4">
    <location>
        <begin position="139"/>
        <end position="205"/>
    </location>
</feature>
<name>A0A956M2M4_UNCEI</name>
<dbReference type="InterPro" id="IPR011006">
    <property type="entry name" value="CheY-like_superfamily"/>
</dbReference>
<evidence type="ECO:0000256" key="3">
    <source>
        <dbReference type="PROSITE-ProRule" id="PRU00169"/>
    </source>
</evidence>
<dbReference type="CDD" id="cd17535">
    <property type="entry name" value="REC_NarL-like"/>
    <property type="match status" value="1"/>
</dbReference>
<sequence length="209" mass="22600">MSAPTVFLADDHAMLLEAFAKLLEDTYQVVGTAEDGRQLVARASACRPDVIVLDVGMPNLNGIDAARQLRKLLPQTRFVFLTMNDDPDVAAQALKDGASGYLLKSSAASELLAAIDSALKGRVYVSPLVTREILTSVRTGEPAKTKLTPRQREILQLIAEGRSMKEIASELGITPRTVAYHKYAMMDALGIQTTAELVRHAVDQGLTPP</sequence>
<dbReference type="InterPro" id="IPR000792">
    <property type="entry name" value="Tscrpt_reg_LuxR_C"/>
</dbReference>
<dbReference type="SMART" id="SM00421">
    <property type="entry name" value="HTH_LUXR"/>
    <property type="match status" value="1"/>
</dbReference>
<dbReference type="EMBL" id="JAGQHR010000458">
    <property type="protein sequence ID" value="MCA9728721.1"/>
    <property type="molecule type" value="Genomic_DNA"/>
</dbReference>
<feature type="domain" description="Response regulatory" evidence="5">
    <location>
        <begin position="5"/>
        <end position="119"/>
    </location>
</feature>
<dbReference type="InterPro" id="IPR039420">
    <property type="entry name" value="WalR-like"/>
</dbReference>
<dbReference type="PRINTS" id="PR00038">
    <property type="entry name" value="HTHLUXR"/>
</dbReference>
<dbReference type="GO" id="GO:0006355">
    <property type="term" value="P:regulation of DNA-templated transcription"/>
    <property type="evidence" value="ECO:0007669"/>
    <property type="project" value="InterPro"/>
</dbReference>
<dbReference type="CDD" id="cd06170">
    <property type="entry name" value="LuxR_C_like"/>
    <property type="match status" value="1"/>
</dbReference>
<evidence type="ECO:0000313" key="6">
    <source>
        <dbReference type="EMBL" id="MCA9728721.1"/>
    </source>
</evidence>
<keyword evidence="2" id="KW-0238">DNA-binding</keyword>
<reference evidence="6" key="2">
    <citation type="journal article" date="2021" name="Microbiome">
        <title>Successional dynamics and alternative stable states in a saline activated sludge microbial community over 9 years.</title>
        <authorList>
            <person name="Wang Y."/>
            <person name="Ye J."/>
            <person name="Ju F."/>
            <person name="Liu L."/>
            <person name="Boyd J.A."/>
            <person name="Deng Y."/>
            <person name="Parks D.H."/>
            <person name="Jiang X."/>
            <person name="Yin X."/>
            <person name="Woodcroft B.J."/>
            <person name="Tyson G.W."/>
            <person name="Hugenholtz P."/>
            <person name="Polz M.F."/>
            <person name="Zhang T."/>
        </authorList>
    </citation>
    <scope>NUCLEOTIDE SEQUENCE</scope>
    <source>
        <strain evidence="6">HKST-UBA01</strain>
    </source>
</reference>
<evidence type="ECO:0000256" key="1">
    <source>
        <dbReference type="ARBA" id="ARBA00022553"/>
    </source>
</evidence>
<dbReference type="GO" id="GO:0000160">
    <property type="term" value="P:phosphorelay signal transduction system"/>
    <property type="evidence" value="ECO:0007669"/>
    <property type="project" value="InterPro"/>
</dbReference>
<dbReference type="AlphaFoldDB" id="A0A956M2M4"/>
<dbReference type="PROSITE" id="PS50043">
    <property type="entry name" value="HTH_LUXR_2"/>
    <property type="match status" value="1"/>
</dbReference>